<gene>
    <name evidence="2" type="ORF">O9K51_07196</name>
</gene>
<feature type="compositionally biased region" description="Basic and acidic residues" evidence="1">
    <location>
        <begin position="15"/>
        <end position="31"/>
    </location>
</feature>
<dbReference type="EMBL" id="JAQHRD010000006">
    <property type="protein sequence ID" value="KAJ6439311.1"/>
    <property type="molecule type" value="Genomic_DNA"/>
</dbReference>
<comment type="caution">
    <text evidence="2">The sequence shown here is derived from an EMBL/GenBank/DDBJ whole genome shotgun (WGS) entry which is preliminary data.</text>
</comment>
<organism evidence="2 3">
    <name type="scientific">Purpureocillium lavendulum</name>
    <dbReference type="NCBI Taxonomy" id="1247861"/>
    <lineage>
        <taxon>Eukaryota</taxon>
        <taxon>Fungi</taxon>
        <taxon>Dikarya</taxon>
        <taxon>Ascomycota</taxon>
        <taxon>Pezizomycotina</taxon>
        <taxon>Sordariomycetes</taxon>
        <taxon>Hypocreomycetidae</taxon>
        <taxon>Hypocreales</taxon>
        <taxon>Ophiocordycipitaceae</taxon>
        <taxon>Purpureocillium</taxon>
    </lineage>
</organism>
<evidence type="ECO:0000313" key="2">
    <source>
        <dbReference type="EMBL" id="KAJ6439311.1"/>
    </source>
</evidence>
<reference evidence="2" key="1">
    <citation type="submission" date="2023-01" db="EMBL/GenBank/DDBJ databases">
        <title>The growth and conidiation of Purpureocillium lavendulum are regulated by nitrogen source and histone H3K14 acetylation.</title>
        <authorList>
            <person name="Tang P."/>
            <person name="Han J."/>
            <person name="Zhang C."/>
            <person name="Tang P."/>
            <person name="Qi F."/>
            <person name="Zhang K."/>
            <person name="Liang L."/>
        </authorList>
    </citation>
    <scope>NUCLEOTIDE SEQUENCE</scope>
    <source>
        <strain evidence="2">YMF1.00683</strain>
    </source>
</reference>
<dbReference type="AlphaFoldDB" id="A0AB34FKX6"/>
<evidence type="ECO:0000313" key="3">
    <source>
        <dbReference type="Proteomes" id="UP001163105"/>
    </source>
</evidence>
<feature type="region of interest" description="Disordered" evidence="1">
    <location>
        <begin position="1"/>
        <end position="43"/>
    </location>
</feature>
<keyword evidence="3" id="KW-1185">Reference proteome</keyword>
<accession>A0AB34FKX6</accession>
<evidence type="ECO:0000256" key="1">
    <source>
        <dbReference type="SAM" id="MobiDB-lite"/>
    </source>
</evidence>
<proteinExistence type="predicted"/>
<sequence>MSSLADDAPPPAYHEVARDVKPVDEKTEKASEPTLGEPSRHNVPGVSARLEVDFTWRKMMARIKKPGESSEPVYTVDYKTFTSPHLIFTETATGTRIGSGTLQPVSINAYYEVNGEKRKLKALRRMHTEYTHLSPVYSQSGSAPAAMHWSSEADFKTWDFICKGPDGVPVARFASNSWARKKVGVIEFYGALGTSKEAQEEILVTGLTLYSCMILRTSSFLSFFGGIFSSPGPLPNPEAQTDKPH</sequence>
<dbReference type="Proteomes" id="UP001163105">
    <property type="component" value="Unassembled WGS sequence"/>
</dbReference>
<name>A0AB34FKX6_9HYPO</name>
<protein>
    <submittedName>
        <fullName evidence="2">Uncharacterized protein</fullName>
    </submittedName>
</protein>